<dbReference type="AlphaFoldDB" id="A0A401GS75"/>
<feature type="region of interest" description="Disordered" evidence="1">
    <location>
        <begin position="118"/>
        <end position="176"/>
    </location>
</feature>
<name>A0A401GS75_9APHY</name>
<feature type="region of interest" description="Disordered" evidence="1">
    <location>
        <begin position="537"/>
        <end position="665"/>
    </location>
</feature>
<evidence type="ECO:0000313" key="3">
    <source>
        <dbReference type="Proteomes" id="UP000287166"/>
    </source>
</evidence>
<dbReference type="InParanoid" id="A0A401GS75"/>
<feature type="compositionally biased region" description="Basic and acidic residues" evidence="1">
    <location>
        <begin position="290"/>
        <end position="304"/>
    </location>
</feature>
<dbReference type="Proteomes" id="UP000287166">
    <property type="component" value="Unassembled WGS sequence"/>
</dbReference>
<dbReference type="STRING" id="139825.A0A401GS75"/>
<evidence type="ECO:0000256" key="1">
    <source>
        <dbReference type="SAM" id="MobiDB-lite"/>
    </source>
</evidence>
<comment type="caution">
    <text evidence="2">The sequence shown here is derived from an EMBL/GenBank/DDBJ whole genome shotgun (WGS) entry which is preliminary data.</text>
</comment>
<feature type="region of interest" description="Disordered" evidence="1">
    <location>
        <begin position="383"/>
        <end position="520"/>
    </location>
</feature>
<feature type="compositionally biased region" description="Polar residues" evidence="1">
    <location>
        <begin position="56"/>
        <end position="74"/>
    </location>
</feature>
<feature type="compositionally biased region" description="Low complexity" evidence="1">
    <location>
        <begin position="410"/>
        <end position="441"/>
    </location>
</feature>
<feature type="compositionally biased region" description="Low complexity" evidence="1">
    <location>
        <begin position="275"/>
        <end position="288"/>
    </location>
</feature>
<protein>
    <submittedName>
        <fullName evidence="2">Uncharacterized protein</fullName>
    </submittedName>
</protein>
<feature type="compositionally biased region" description="Polar residues" evidence="1">
    <location>
        <begin position="127"/>
        <end position="142"/>
    </location>
</feature>
<feature type="compositionally biased region" description="Low complexity" evidence="1">
    <location>
        <begin position="145"/>
        <end position="163"/>
    </location>
</feature>
<feature type="region of interest" description="Disordered" evidence="1">
    <location>
        <begin position="275"/>
        <end position="312"/>
    </location>
</feature>
<proteinExistence type="predicted"/>
<feature type="region of interest" description="Disordered" evidence="1">
    <location>
        <begin position="42"/>
        <end position="104"/>
    </location>
</feature>
<dbReference type="RefSeq" id="XP_027615988.1">
    <property type="nucleotide sequence ID" value="XM_027760187.1"/>
</dbReference>
<dbReference type="GeneID" id="38781992"/>
<dbReference type="OrthoDB" id="3363891at2759"/>
<sequence length="673" mass="73535">MALTATAQSALPHSRGPVWNEVIVPTLRKRLKDESKILAKRISAASIGSGDDHSSDYQSSAFSTPPTQFSQYQRPSAIPRPSLQHSRNGTDSSQATPSPPQTFHRARTYSQPYLFDESGVLLPEPTPSRSNSPMINGTTTRIPVSRGRAGSSSSHAHGSTHGSIGRPEGSGHTYIESSDLYPVDESLHTHSTRSTVRIPPAQGSRLFREHAPFGSVRSIDYDPPRLSSDSEERPFEHWYRGDVSRNGGVGELRVGRREEMLDIASYGHTFRNASSRAALSSYSRSRSNSRGRDTESHTGMRSRAEGVGATTRESFYLDEDEHTQDMDMVLDEQPLTDLESDGYADQEEVLDLYSEQDVLPHPNGTVSSPSLTLSNDISGHRYAQQSVSRIPMPSTRHISPPPRTPTPTQAMRSMSEASTSSATSTPRSEQPSRMQPSPQSQTPVKSAPSTAKRRAKSPATPGSATSSKKPKTKPPPSSMQKKLQLKEEYRRSVGVYPAPDGDNVVDAIPSWTQPVPSGNWDDVVLPVVARKKGLDGHYATADGNPRPKPKLAVYEPAPGTFGYDHSKYRPPNANMAPQDIPMDEFGQKKEVESVLNPEPTHQPSLAPKPSPEPDRARLRPSPPPSPPPFSHYAENNDETTLHVTQFPSPPRRKAKDGRADDDGGAGCCRCIVM</sequence>
<feature type="compositionally biased region" description="Polar residues" evidence="1">
    <location>
        <begin position="83"/>
        <end position="96"/>
    </location>
</feature>
<gene>
    <name evidence="2" type="ORF">SCP_0702610</name>
</gene>
<accession>A0A401GS75</accession>
<feature type="compositionally biased region" description="Pro residues" evidence="1">
    <location>
        <begin position="620"/>
        <end position="629"/>
    </location>
</feature>
<reference evidence="2 3" key="1">
    <citation type="journal article" date="2018" name="Sci. Rep.">
        <title>Genome sequence of the cauliflower mushroom Sparassis crispa (Hanabiratake) and its association with beneficial usage.</title>
        <authorList>
            <person name="Kiyama R."/>
            <person name="Furutani Y."/>
            <person name="Kawaguchi K."/>
            <person name="Nakanishi T."/>
        </authorList>
    </citation>
    <scope>NUCLEOTIDE SEQUENCE [LARGE SCALE GENOMIC DNA]</scope>
</reference>
<organism evidence="2 3">
    <name type="scientific">Sparassis crispa</name>
    <dbReference type="NCBI Taxonomy" id="139825"/>
    <lineage>
        <taxon>Eukaryota</taxon>
        <taxon>Fungi</taxon>
        <taxon>Dikarya</taxon>
        <taxon>Basidiomycota</taxon>
        <taxon>Agaricomycotina</taxon>
        <taxon>Agaricomycetes</taxon>
        <taxon>Polyporales</taxon>
        <taxon>Sparassidaceae</taxon>
        <taxon>Sparassis</taxon>
    </lineage>
</organism>
<evidence type="ECO:0000313" key="2">
    <source>
        <dbReference type="EMBL" id="GBE85075.1"/>
    </source>
</evidence>
<dbReference type="EMBL" id="BFAD01000007">
    <property type="protein sequence ID" value="GBE85075.1"/>
    <property type="molecule type" value="Genomic_DNA"/>
</dbReference>
<keyword evidence="3" id="KW-1185">Reference proteome</keyword>